<dbReference type="AlphaFoldDB" id="A0A1G9X266"/>
<protein>
    <submittedName>
        <fullName evidence="2">Uncharacterized protein</fullName>
    </submittedName>
</protein>
<gene>
    <name evidence="2" type="ORF">SAMN05444921_11527</name>
</gene>
<keyword evidence="1" id="KW-0732">Signal</keyword>
<evidence type="ECO:0000313" key="3">
    <source>
        <dbReference type="Proteomes" id="UP000199063"/>
    </source>
</evidence>
<evidence type="ECO:0000313" key="2">
    <source>
        <dbReference type="EMBL" id="SDM90787.1"/>
    </source>
</evidence>
<dbReference type="STRING" id="1196353.SAMN05444921_11527"/>
<keyword evidence="3" id="KW-1185">Reference proteome</keyword>
<feature type="chain" id="PRO_5039318558" evidence="1">
    <location>
        <begin position="25"/>
        <end position="35"/>
    </location>
</feature>
<name>A0A1G9X266_9ACTN</name>
<sequence length="35" mass="3384">MRRVTTVLVAAAALLGAMATRASAVGIDLGGGLTV</sequence>
<evidence type="ECO:0000256" key="1">
    <source>
        <dbReference type="SAM" id="SignalP"/>
    </source>
</evidence>
<dbReference type="Proteomes" id="UP000199063">
    <property type="component" value="Unassembled WGS sequence"/>
</dbReference>
<accession>A0A1G9X266</accession>
<organism evidence="2 3">
    <name type="scientific">Streptomyces wuyuanensis</name>
    <dbReference type="NCBI Taxonomy" id="1196353"/>
    <lineage>
        <taxon>Bacteria</taxon>
        <taxon>Bacillati</taxon>
        <taxon>Actinomycetota</taxon>
        <taxon>Actinomycetes</taxon>
        <taxon>Kitasatosporales</taxon>
        <taxon>Streptomycetaceae</taxon>
        <taxon>Streptomyces</taxon>
    </lineage>
</organism>
<feature type="signal peptide" evidence="1">
    <location>
        <begin position="1"/>
        <end position="24"/>
    </location>
</feature>
<proteinExistence type="predicted"/>
<dbReference type="EMBL" id="FNHI01000015">
    <property type="protein sequence ID" value="SDM90787.1"/>
    <property type="molecule type" value="Genomic_DNA"/>
</dbReference>
<reference evidence="3" key="1">
    <citation type="submission" date="2016-10" db="EMBL/GenBank/DDBJ databases">
        <authorList>
            <person name="Varghese N."/>
            <person name="Submissions S."/>
        </authorList>
    </citation>
    <scope>NUCLEOTIDE SEQUENCE [LARGE SCALE GENOMIC DNA]</scope>
    <source>
        <strain evidence="3">CGMCC 4.7042</strain>
    </source>
</reference>